<dbReference type="GO" id="GO:0005869">
    <property type="term" value="C:dynactin complex"/>
    <property type="evidence" value="ECO:0007669"/>
    <property type="project" value="InterPro"/>
</dbReference>
<comment type="similarity">
    <text evidence="11">Belongs to the dynactin subunit 4 family.</text>
</comment>
<feature type="region of interest" description="Disordered" evidence="14">
    <location>
        <begin position="18"/>
        <end position="49"/>
    </location>
</feature>
<keyword evidence="9" id="KW-0175">Coiled coil</keyword>
<evidence type="ECO:0000256" key="2">
    <source>
        <dbReference type="ARBA" id="ARBA00004529"/>
    </source>
</evidence>
<dbReference type="Proteomes" id="UP001161017">
    <property type="component" value="Unassembled WGS sequence"/>
</dbReference>
<accession>A0AA43TSM9</accession>
<dbReference type="PANTHER" id="PTHR13034:SF2">
    <property type="entry name" value="DYNACTIN SUBUNIT 4"/>
    <property type="match status" value="1"/>
</dbReference>
<reference evidence="15" key="1">
    <citation type="journal article" date="2023" name="Genome Biol. Evol.">
        <title>First Whole Genome Sequence and Flow Cytometry Genome Size Data for the Lichen-Forming Fungus Ramalina farinacea (Ascomycota).</title>
        <authorList>
            <person name="Llewellyn T."/>
            <person name="Mian S."/>
            <person name="Hill R."/>
            <person name="Leitch I.J."/>
            <person name="Gaya E."/>
        </authorList>
    </citation>
    <scope>NUCLEOTIDE SEQUENCE</scope>
    <source>
        <strain evidence="15">LIQ254RAFAR</strain>
    </source>
</reference>
<evidence type="ECO:0000256" key="8">
    <source>
        <dbReference type="ARBA" id="ARBA00022990"/>
    </source>
</evidence>
<evidence type="ECO:0000256" key="10">
    <source>
        <dbReference type="ARBA" id="ARBA00023212"/>
    </source>
</evidence>
<keyword evidence="7" id="KW-0832">Ubl conjugation</keyword>
<keyword evidence="10" id="KW-0206">Cytoskeleton</keyword>
<name>A0AA43TSM9_9LECA</name>
<evidence type="ECO:0000256" key="5">
    <source>
        <dbReference type="ARBA" id="ARBA00022499"/>
    </source>
</evidence>
<evidence type="ECO:0000256" key="12">
    <source>
        <dbReference type="ARBA" id="ARBA00034864"/>
    </source>
</evidence>
<sequence length="377" mass="41694">MEFERINNIHIQIQKIADERQQQQAKRTHPSETDAPTHPPSGQHAGDTADTTFTSLQSFYKAQLAATEPKDPLLTPSGGFNYSSPSNLARLMSLYTGRGGYGKKDPSRSNTMREACDPSEGLRIFDPTADTTAIERLRTEGWRATTSPAQQSEQRHHPVRFVDELRPLPPYLRTKRSKRCATCRHILVKPEPKPQSTRYRIKLVAMNYVPTMTLKPLQPAAAAAASQQGRAGAGSSLVDLKSLRPLRPTQTLLTLKNPLFDPVRISLATPAVTRGRFKHKITILCPEFEVGANLDQWDEALADPDAGKVSKHLNLEKVEFAGGEGGRVAEAGKVWERGRNWTSVVVEVVCADVWGEMLGGKGDELEEGGMCLRYPFS</sequence>
<evidence type="ECO:0000256" key="11">
    <source>
        <dbReference type="ARBA" id="ARBA00034776"/>
    </source>
</evidence>
<keyword evidence="6" id="KW-0597">Phosphoprotein</keyword>
<gene>
    <name evidence="15" type="ORF">OHK93_006044</name>
</gene>
<dbReference type="EMBL" id="JAPUFD010000004">
    <property type="protein sequence ID" value="MDI1486783.1"/>
    <property type="molecule type" value="Genomic_DNA"/>
</dbReference>
<evidence type="ECO:0000256" key="3">
    <source>
        <dbReference type="ARBA" id="ARBA00004657"/>
    </source>
</evidence>
<comment type="subcellular location">
    <subcellularLocation>
        <location evidence="1">Cytoplasm</location>
        <location evidence="1">Cytoskeleton</location>
        <location evidence="1">Microtubule organizing center</location>
        <location evidence="1">Centrosome</location>
    </subcellularLocation>
    <subcellularLocation>
        <location evidence="2">Cytoplasm</location>
        <location evidence="2">Cytoskeleton</location>
        <location evidence="2">Stress fiber</location>
    </subcellularLocation>
    <subcellularLocation>
        <location evidence="3">Cytoplasm</location>
        <location evidence="3">Myofibril</location>
    </subcellularLocation>
</comment>
<keyword evidence="8" id="KW-0007">Acetylation</keyword>
<evidence type="ECO:0000256" key="13">
    <source>
        <dbReference type="ARBA" id="ARBA00093507"/>
    </source>
</evidence>
<dbReference type="AlphaFoldDB" id="A0AA43TSM9"/>
<evidence type="ECO:0000256" key="14">
    <source>
        <dbReference type="SAM" id="MobiDB-lite"/>
    </source>
</evidence>
<evidence type="ECO:0000313" key="16">
    <source>
        <dbReference type="Proteomes" id="UP001161017"/>
    </source>
</evidence>
<comment type="caution">
    <text evidence="15">The sequence shown here is derived from an EMBL/GenBank/DDBJ whole genome shotgun (WGS) entry which is preliminary data.</text>
</comment>
<organism evidence="15 16">
    <name type="scientific">Ramalina farinacea</name>
    <dbReference type="NCBI Taxonomy" id="258253"/>
    <lineage>
        <taxon>Eukaryota</taxon>
        <taxon>Fungi</taxon>
        <taxon>Dikarya</taxon>
        <taxon>Ascomycota</taxon>
        <taxon>Pezizomycotina</taxon>
        <taxon>Lecanoromycetes</taxon>
        <taxon>OSLEUM clade</taxon>
        <taxon>Lecanoromycetidae</taxon>
        <taxon>Lecanorales</taxon>
        <taxon>Lecanorineae</taxon>
        <taxon>Ramalinaceae</taxon>
        <taxon>Ramalina</taxon>
    </lineage>
</organism>
<evidence type="ECO:0000256" key="7">
    <source>
        <dbReference type="ARBA" id="ARBA00022843"/>
    </source>
</evidence>
<evidence type="ECO:0000313" key="15">
    <source>
        <dbReference type="EMBL" id="MDI1486783.1"/>
    </source>
</evidence>
<keyword evidence="5" id="KW-1017">Isopeptide bond</keyword>
<comment type="subunit">
    <text evidence="13">Subunit of dynactin, a multiprotein complex part of a tripartite complex with dynein and a adapter, such as BICDL1, BICD2 or HOOK3. The dynactin complex is built around ACTR1A/ACTB filament and consists of an actin-related filament composed of a shoulder domain, a pointed end and a barbed end. Its length is defined by its flexible shoulder domain. The soulder is composed of 2 DCTN1 subunits, 4 DCTN2 and 2 DCTN3. The 4 DCNT2 (via N-terminus) bind the ACTR1A filament and act as molecular rulers to determine the length. The pointed end is important for binding dynein-dynactin cargo adapters. Consists of 4 subunits: ACTR10, DCNT4, DCTN5 and DCTN6. The barbed end is composed of a CAPZA1:CAPZB heterodimers, which binds ACTR1A/ACTB filament and dynactin and stabilizes dynactin. Interacts with ATP7B, but not ATP7A, in a copper-dependent manner. Interacts with ANK2; this interaction is required for localization at costameres. Interacts with N4BP2L1.</text>
</comment>
<dbReference type="PANTHER" id="PTHR13034">
    <property type="entry name" value="DYNACTIN P62 SUBUNIT"/>
    <property type="match status" value="1"/>
</dbReference>
<dbReference type="GO" id="GO:0001725">
    <property type="term" value="C:stress fiber"/>
    <property type="evidence" value="ECO:0007669"/>
    <property type="project" value="UniProtKB-SubCell"/>
</dbReference>
<protein>
    <recommendedName>
        <fullName evidence="12">Dynactin subunit 4</fullName>
    </recommendedName>
</protein>
<keyword evidence="16" id="KW-1185">Reference proteome</keyword>
<evidence type="ECO:0000256" key="1">
    <source>
        <dbReference type="ARBA" id="ARBA00004300"/>
    </source>
</evidence>
<evidence type="ECO:0000256" key="4">
    <source>
        <dbReference type="ARBA" id="ARBA00022490"/>
    </source>
</evidence>
<keyword evidence="4" id="KW-0963">Cytoplasm</keyword>
<dbReference type="Pfam" id="PF05502">
    <property type="entry name" value="Dynactin_p62"/>
    <property type="match status" value="1"/>
</dbReference>
<evidence type="ECO:0000256" key="6">
    <source>
        <dbReference type="ARBA" id="ARBA00022553"/>
    </source>
</evidence>
<evidence type="ECO:0000256" key="9">
    <source>
        <dbReference type="ARBA" id="ARBA00023054"/>
    </source>
</evidence>
<proteinExistence type="inferred from homology"/>
<dbReference type="InterPro" id="IPR008603">
    <property type="entry name" value="DCTN4"/>
</dbReference>